<dbReference type="RefSeq" id="WP_133803750.1">
    <property type="nucleotide sequence ID" value="NZ_SNWQ01000018.1"/>
</dbReference>
<organism evidence="3 4">
    <name type="scientific">Kribbella caucasensis</name>
    <dbReference type="NCBI Taxonomy" id="2512215"/>
    <lineage>
        <taxon>Bacteria</taxon>
        <taxon>Bacillati</taxon>
        <taxon>Actinomycetota</taxon>
        <taxon>Actinomycetes</taxon>
        <taxon>Propionibacteriales</taxon>
        <taxon>Kribbellaceae</taxon>
        <taxon>Kribbella</taxon>
    </lineage>
</organism>
<dbReference type="GO" id="GO:0016787">
    <property type="term" value="F:hydrolase activity"/>
    <property type="evidence" value="ECO:0007669"/>
    <property type="project" value="UniProtKB-KW"/>
</dbReference>
<feature type="domain" description="AB hydrolase-1" evidence="2">
    <location>
        <begin position="27"/>
        <end position="263"/>
    </location>
</feature>
<protein>
    <submittedName>
        <fullName evidence="3">Pimeloyl-ACP methyl ester carboxylesterase</fullName>
    </submittedName>
</protein>
<keyword evidence="4" id="KW-1185">Reference proteome</keyword>
<dbReference type="OrthoDB" id="63519at2"/>
<dbReference type="InterPro" id="IPR000073">
    <property type="entry name" value="AB_hydrolase_1"/>
</dbReference>
<dbReference type="PANTHER" id="PTHR43798">
    <property type="entry name" value="MONOACYLGLYCEROL LIPASE"/>
    <property type="match status" value="1"/>
</dbReference>
<dbReference type="Gene3D" id="3.40.50.1820">
    <property type="entry name" value="alpha/beta hydrolase"/>
    <property type="match status" value="1"/>
</dbReference>
<comment type="caution">
    <text evidence="3">The sequence shown here is derived from an EMBL/GenBank/DDBJ whole genome shotgun (WGS) entry which is preliminary data.</text>
</comment>
<keyword evidence="1" id="KW-0378">Hydrolase</keyword>
<dbReference type="SUPFAM" id="SSF53474">
    <property type="entry name" value="alpha/beta-Hydrolases"/>
    <property type="match status" value="1"/>
</dbReference>
<evidence type="ECO:0000259" key="2">
    <source>
        <dbReference type="Pfam" id="PF12697"/>
    </source>
</evidence>
<dbReference type="AlphaFoldDB" id="A0A4R6K287"/>
<sequence length="273" mass="28821">MAGRVQVAISADGTEIVGRVRGQGPPLVLVHGGWGDGEVAYEALVPHLADRFTCYTPSTRGRGLSGDSPDHSVHRLVQDVVAFIDTIGEAVYLVGWSGIEPPLGAAAQSSAVSAVALFEGYVPTVAEGDDLASLGATIERTAAAAADGRLADAARAFAPFVLTGADIAALDEDFFERWGRSVPAMLQYFQQNLSREGSRPYDPDQLAKISAPVVALWSRETTRSTFVSNSALYLAQHVADGQVRELAGGGHFAPLAAPELLAKELISFFESVR</sequence>
<dbReference type="InterPro" id="IPR029058">
    <property type="entry name" value="AB_hydrolase_fold"/>
</dbReference>
<evidence type="ECO:0000256" key="1">
    <source>
        <dbReference type="ARBA" id="ARBA00022801"/>
    </source>
</evidence>
<dbReference type="GO" id="GO:0016020">
    <property type="term" value="C:membrane"/>
    <property type="evidence" value="ECO:0007669"/>
    <property type="project" value="TreeGrafter"/>
</dbReference>
<dbReference type="InterPro" id="IPR050266">
    <property type="entry name" value="AB_hydrolase_sf"/>
</dbReference>
<dbReference type="EMBL" id="SNWQ01000018">
    <property type="protein sequence ID" value="TDO43324.1"/>
    <property type="molecule type" value="Genomic_DNA"/>
</dbReference>
<evidence type="ECO:0000313" key="3">
    <source>
        <dbReference type="EMBL" id="TDO43324.1"/>
    </source>
</evidence>
<dbReference type="Pfam" id="PF12697">
    <property type="entry name" value="Abhydrolase_6"/>
    <property type="match status" value="1"/>
</dbReference>
<proteinExistence type="predicted"/>
<gene>
    <name evidence="3" type="ORF">EV643_11866</name>
</gene>
<name>A0A4R6K287_9ACTN</name>
<dbReference type="PANTHER" id="PTHR43798:SF31">
    <property type="entry name" value="AB HYDROLASE SUPERFAMILY PROTEIN YCLE"/>
    <property type="match status" value="1"/>
</dbReference>
<evidence type="ECO:0000313" key="4">
    <source>
        <dbReference type="Proteomes" id="UP000295388"/>
    </source>
</evidence>
<reference evidence="3 4" key="1">
    <citation type="submission" date="2019-03" db="EMBL/GenBank/DDBJ databases">
        <title>Genomic Encyclopedia of Type Strains, Phase III (KMG-III): the genomes of soil and plant-associated and newly described type strains.</title>
        <authorList>
            <person name="Whitman W."/>
        </authorList>
    </citation>
    <scope>NUCLEOTIDE SEQUENCE [LARGE SCALE GENOMIC DNA]</scope>
    <source>
        <strain evidence="3 4">VKM Ac-2527</strain>
    </source>
</reference>
<dbReference type="Proteomes" id="UP000295388">
    <property type="component" value="Unassembled WGS sequence"/>
</dbReference>
<accession>A0A4R6K287</accession>